<dbReference type="KEGG" id="cha:CHAB381_0782"/>
<evidence type="ECO:0000313" key="9">
    <source>
        <dbReference type="Proteomes" id="UP000002407"/>
    </source>
</evidence>
<dbReference type="GO" id="GO:0006310">
    <property type="term" value="P:DNA recombination"/>
    <property type="evidence" value="ECO:0007669"/>
    <property type="project" value="InterPro"/>
</dbReference>
<dbReference type="OrthoDB" id="9767858at2"/>
<dbReference type="InterPro" id="IPR029319">
    <property type="entry name" value="DNA_ligase_OB"/>
</dbReference>
<evidence type="ECO:0000256" key="4">
    <source>
        <dbReference type="ARBA" id="ARBA00022763"/>
    </source>
</evidence>
<protein>
    <submittedName>
        <fullName evidence="8">DNA ligase (Polydeoxyribonucleotide synthase [ATP])</fullName>
        <ecNumber evidence="8">6.5.1.1</ecNumber>
    </submittedName>
</protein>
<dbReference type="PANTHER" id="PTHR47810:SF1">
    <property type="entry name" value="DNA LIGASE B"/>
    <property type="match status" value="1"/>
</dbReference>
<sequence>MKIYKILIILLSFFSILNGENLMLLGEYKEGIDVKGWVVSEKYDGIRAVWDGKNLISRSGKKFNAPKFWLENFPNFKIDGELWTARNDFENLSSIVRDKIPDKEWNNVKFMIFDVPDAKGDLFSRLEVLKDFLDKNPNNFIKIIKQISVNSNKDVKKYFNDVIQKGGEGVVVRDPKEPYVNKRSNKILKLKQFHDDECEVIKINMGNGKYSGKMGSLSCKNLKNGAVFKIGSGFDDKLRENPPKIGDIVTYKFQNLTKNGKPRFPVFLRIRDDFQ</sequence>
<evidence type="ECO:0000256" key="2">
    <source>
        <dbReference type="ARBA" id="ARBA00022598"/>
    </source>
</evidence>
<dbReference type="SUPFAM" id="SSF56091">
    <property type="entry name" value="DNA ligase/mRNA capping enzyme, catalytic domain"/>
    <property type="match status" value="1"/>
</dbReference>
<dbReference type="NCBIfam" id="NF006592">
    <property type="entry name" value="PRK09125.1"/>
    <property type="match status" value="1"/>
</dbReference>
<feature type="domain" description="ATP-dependent DNA ligase family profile" evidence="7">
    <location>
        <begin position="122"/>
        <end position="192"/>
    </location>
</feature>
<comment type="catalytic activity">
    <reaction evidence="6">
        <text>ATP + (deoxyribonucleotide)n-3'-hydroxyl + 5'-phospho-(deoxyribonucleotide)m = (deoxyribonucleotide)n+m + AMP + diphosphate.</text>
        <dbReference type="EC" id="6.5.1.1"/>
    </reaction>
</comment>
<dbReference type="GO" id="GO:0006260">
    <property type="term" value="P:DNA replication"/>
    <property type="evidence" value="ECO:0007669"/>
    <property type="project" value="UniProtKB-KW"/>
</dbReference>
<keyword evidence="9" id="KW-1185">Reference proteome</keyword>
<dbReference type="GO" id="GO:0003910">
    <property type="term" value="F:DNA ligase (ATP) activity"/>
    <property type="evidence" value="ECO:0007669"/>
    <property type="project" value="UniProtKB-EC"/>
</dbReference>
<dbReference type="InterPro" id="IPR012310">
    <property type="entry name" value="DNA_ligase_ATP-dep_cent"/>
</dbReference>
<dbReference type="InterPro" id="IPR012340">
    <property type="entry name" value="NA-bd_OB-fold"/>
</dbReference>
<name>A7I1G5_CAMHC</name>
<dbReference type="SUPFAM" id="SSF50249">
    <property type="entry name" value="Nucleic acid-binding proteins"/>
    <property type="match status" value="1"/>
</dbReference>
<organism evidence="8 9">
    <name type="scientific">Campylobacter hominis (strain ATCC BAA-381 / DSM 21671 / CCUG 45161 / LMG 19568 / NCTC 13146 / CH001A)</name>
    <dbReference type="NCBI Taxonomy" id="360107"/>
    <lineage>
        <taxon>Bacteria</taxon>
        <taxon>Pseudomonadati</taxon>
        <taxon>Campylobacterota</taxon>
        <taxon>Epsilonproteobacteria</taxon>
        <taxon>Campylobacterales</taxon>
        <taxon>Campylobacteraceae</taxon>
        <taxon>Campylobacter</taxon>
    </lineage>
</organism>
<dbReference type="Gene3D" id="3.30.1490.70">
    <property type="match status" value="1"/>
</dbReference>
<keyword evidence="4" id="KW-0227">DNA damage</keyword>
<evidence type="ECO:0000313" key="8">
    <source>
        <dbReference type="EMBL" id="ABS51235.1"/>
    </source>
</evidence>
<dbReference type="InterPro" id="IPR050326">
    <property type="entry name" value="NAD_dep_DNA_ligaseB"/>
</dbReference>
<dbReference type="CDD" id="cd08041">
    <property type="entry name" value="OBF_kDNA_ligase_like"/>
    <property type="match status" value="1"/>
</dbReference>
<evidence type="ECO:0000256" key="3">
    <source>
        <dbReference type="ARBA" id="ARBA00022705"/>
    </source>
</evidence>
<dbReference type="STRING" id="360107.CHAB381_0782"/>
<dbReference type="PROSITE" id="PS50160">
    <property type="entry name" value="DNA_LIGASE_A3"/>
    <property type="match status" value="1"/>
</dbReference>
<dbReference type="PANTHER" id="PTHR47810">
    <property type="entry name" value="DNA LIGASE"/>
    <property type="match status" value="1"/>
</dbReference>
<dbReference type="RefSeq" id="WP_012108645.1">
    <property type="nucleotide sequence ID" value="NC_009714.1"/>
</dbReference>
<evidence type="ECO:0000256" key="5">
    <source>
        <dbReference type="ARBA" id="ARBA00023204"/>
    </source>
</evidence>
<dbReference type="EMBL" id="CP000776">
    <property type="protein sequence ID" value="ABS51235.1"/>
    <property type="molecule type" value="Genomic_DNA"/>
</dbReference>
<accession>A7I1G5</accession>
<gene>
    <name evidence="8" type="ordered locus">CHAB381_0782</name>
</gene>
<dbReference type="AlphaFoldDB" id="A7I1G5"/>
<dbReference type="Pfam" id="PF14743">
    <property type="entry name" value="DNA_ligase_OB_2"/>
    <property type="match status" value="1"/>
</dbReference>
<comment type="cofactor">
    <cofactor evidence="1">
        <name>a divalent metal cation</name>
        <dbReference type="ChEBI" id="CHEBI:60240"/>
    </cofactor>
</comment>
<evidence type="ECO:0000259" key="7">
    <source>
        <dbReference type="PROSITE" id="PS50160"/>
    </source>
</evidence>
<dbReference type="eggNOG" id="COG1793">
    <property type="taxonomic scope" value="Bacteria"/>
</dbReference>
<dbReference type="Proteomes" id="UP000002407">
    <property type="component" value="Chromosome"/>
</dbReference>
<dbReference type="Pfam" id="PF01068">
    <property type="entry name" value="DNA_ligase_A_M"/>
    <property type="match status" value="1"/>
</dbReference>
<dbReference type="HOGENOM" id="CLU_021047_0_0_7"/>
<evidence type="ECO:0000256" key="1">
    <source>
        <dbReference type="ARBA" id="ARBA00001968"/>
    </source>
</evidence>
<proteinExistence type="predicted"/>
<dbReference type="EC" id="6.5.1.1" evidence="8"/>
<dbReference type="Gene3D" id="2.40.50.140">
    <property type="entry name" value="Nucleic acid-binding proteins"/>
    <property type="match status" value="1"/>
</dbReference>
<keyword evidence="2 8" id="KW-0436">Ligase</keyword>
<keyword evidence="3" id="KW-0235">DNA replication</keyword>
<dbReference type="GO" id="GO:0005524">
    <property type="term" value="F:ATP binding"/>
    <property type="evidence" value="ECO:0007669"/>
    <property type="project" value="InterPro"/>
</dbReference>
<dbReference type="Gene3D" id="3.30.470.30">
    <property type="entry name" value="DNA ligase/mRNA capping enzyme"/>
    <property type="match status" value="1"/>
</dbReference>
<reference evidence="9" key="1">
    <citation type="submission" date="2007-07" db="EMBL/GenBank/DDBJ databases">
        <title>Complete genome sequence of Campylobacter hominis ATCC BAA-381, a commensal isolated from the human gastrointestinal tract.</title>
        <authorList>
            <person name="Fouts D.E."/>
            <person name="Mongodin E.F."/>
            <person name="Puiu D."/>
            <person name="Sebastian Y."/>
            <person name="Miller W.G."/>
            <person name="Mandrell R.E."/>
            <person name="Nelson K.E."/>
        </authorList>
    </citation>
    <scope>NUCLEOTIDE SEQUENCE [LARGE SCALE GENOMIC DNA]</scope>
    <source>
        <strain evidence="9">ATCC BAA-381 / LMG 19568 / NCTC 13146 / CH001A</strain>
    </source>
</reference>
<keyword evidence="5" id="KW-0234">DNA repair</keyword>
<evidence type="ECO:0000256" key="6">
    <source>
        <dbReference type="ARBA" id="ARBA00034003"/>
    </source>
</evidence>
<dbReference type="CDD" id="cd07896">
    <property type="entry name" value="Adenylation_kDNA_ligase_like"/>
    <property type="match status" value="1"/>
</dbReference>
<dbReference type="GO" id="GO:0006281">
    <property type="term" value="P:DNA repair"/>
    <property type="evidence" value="ECO:0007669"/>
    <property type="project" value="UniProtKB-KW"/>
</dbReference>